<dbReference type="InterPro" id="IPR037923">
    <property type="entry name" value="HTH-like"/>
</dbReference>
<dbReference type="InterPro" id="IPR003313">
    <property type="entry name" value="AraC-bd"/>
</dbReference>
<evidence type="ECO:0000313" key="6">
    <source>
        <dbReference type="EMBL" id="MBD2872944.1"/>
    </source>
</evidence>
<dbReference type="PROSITE" id="PS00041">
    <property type="entry name" value="HTH_ARAC_FAMILY_1"/>
    <property type="match status" value="1"/>
</dbReference>
<dbReference type="InterPro" id="IPR018060">
    <property type="entry name" value="HTH_AraC"/>
</dbReference>
<comment type="caution">
    <text evidence="6">The sequence shown here is derived from an EMBL/GenBank/DDBJ whole genome shotgun (WGS) entry which is preliminary data.</text>
</comment>
<feature type="domain" description="HTH araC/xylS-type" evidence="5">
    <location>
        <begin position="181"/>
        <end position="279"/>
    </location>
</feature>
<keyword evidence="7" id="KW-1185">Reference proteome</keyword>
<dbReference type="PANTHER" id="PTHR43280">
    <property type="entry name" value="ARAC-FAMILY TRANSCRIPTIONAL REGULATOR"/>
    <property type="match status" value="1"/>
</dbReference>
<dbReference type="PANTHER" id="PTHR43280:SF2">
    <property type="entry name" value="HTH-TYPE TRANSCRIPTIONAL REGULATOR EXSA"/>
    <property type="match status" value="1"/>
</dbReference>
<dbReference type="AlphaFoldDB" id="A0A927HAT8"/>
<feature type="coiled-coil region" evidence="4">
    <location>
        <begin position="111"/>
        <end position="138"/>
    </location>
</feature>
<dbReference type="PROSITE" id="PS01124">
    <property type="entry name" value="HTH_ARAC_FAMILY_2"/>
    <property type="match status" value="1"/>
</dbReference>
<dbReference type="GO" id="GO:0003700">
    <property type="term" value="F:DNA-binding transcription factor activity"/>
    <property type="evidence" value="ECO:0007669"/>
    <property type="project" value="InterPro"/>
</dbReference>
<keyword evidence="1" id="KW-0805">Transcription regulation</keyword>
<keyword evidence="2" id="KW-0238">DNA-binding</keyword>
<dbReference type="GO" id="GO:0043565">
    <property type="term" value="F:sequence-specific DNA binding"/>
    <property type="evidence" value="ECO:0007669"/>
    <property type="project" value="InterPro"/>
</dbReference>
<evidence type="ECO:0000313" key="7">
    <source>
        <dbReference type="Proteomes" id="UP000632125"/>
    </source>
</evidence>
<dbReference type="RefSeq" id="WP_190868109.1">
    <property type="nucleotide sequence ID" value="NZ_JACXIY010000068.1"/>
</dbReference>
<evidence type="ECO:0000256" key="2">
    <source>
        <dbReference type="ARBA" id="ARBA00023125"/>
    </source>
</evidence>
<dbReference type="InterPro" id="IPR014710">
    <property type="entry name" value="RmlC-like_jellyroll"/>
</dbReference>
<protein>
    <submittedName>
        <fullName evidence="6">AraC family transcriptional regulator</fullName>
    </submittedName>
</protein>
<dbReference type="EMBL" id="JACXIY010000068">
    <property type="protein sequence ID" value="MBD2872944.1"/>
    <property type="molecule type" value="Genomic_DNA"/>
</dbReference>
<organism evidence="6 7">
    <name type="scientific">Paenibacillus arenilitoris</name>
    <dbReference type="NCBI Taxonomy" id="2772299"/>
    <lineage>
        <taxon>Bacteria</taxon>
        <taxon>Bacillati</taxon>
        <taxon>Bacillota</taxon>
        <taxon>Bacilli</taxon>
        <taxon>Bacillales</taxon>
        <taxon>Paenibacillaceae</taxon>
        <taxon>Paenibacillus</taxon>
    </lineage>
</organism>
<proteinExistence type="predicted"/>
<dbReference type="InterPro" id="IPR009057">
    <property type="entry name" value="Homeodomain-like_sf"/>
</dbReference>
<name>A0A927HAT8_9BACL</name>
<dbReference type="SUPFAM" id="SSF51215">
    <property type="entry name" value="Regulatory protein AraC"/>
    <property type="match status" value="1"/>
</dbReference>
<evidence type="ECO:0000256" key="4">
    <source>
        <dbReference type="SAM" id="Coils"/>
    </source>
</evidence>
<keyword evidence="3" id="KW-0804">Transcription</keyword>
<evidence type="ECO:0000256" key="3">
    <source>
        <dbReference type="ARBA" id="ARBA00023163"/>
    </source>
</evidence>
<gene>
    <name evidence="6" type="ORF">IDH41_30735</name>
</gene>
<dbReference type="SMART" id="SM00342">
    <property type="entry name" value="HTH_ARAC"/>
    <property type="match status" value="1"/>
</dbReference>
<keyword evidence="4" id="KW-0175">Coiled coil</keyword>
<evidence type="ECO:0000256" key="1">
    <source>
        <dbReference type="ARBA" id="ARBA00023015"/>
    </source>
</evidence>
<dbReference type="Gene3D" id="1.10.10.60">
    <property type="entry name" value="Homeodomain-like"/>
    <property type="match status" value="2"/>
</dbReference>
<accession>A0A927HAT8</accession>
<dbReference type="InterPro" id="IPR018062">
    <property type="entry name" value="HTH_AraC-typ_CS"/>
</dbReference>
<evidence type="ECO:0000259" key="5">
    <source>
        <dbReference type="PROSITE" id="PS01124"/>
    </source>
</evidence>
<sequence>MRYEFVENIEHFAPHAFAGEQGTGLFRSHSHVTDEITLILEGEGHYSSNDQNVQVAAGDLILIPPGIVHGFVCLKAWNGISIHYDSQSIPSYCQYLLQHAYRQYPNQILISRLNRTRLERVKAAIQQLEEECVWVRLNENSYSQDLIRNALEAILLSYLTNAPGPSEPAIDGEDCDERMIQDALKEIHLTYFTSLKIADLAARRFHSESVFRKKFSKRVGLSPKQYIISVRLNEAKRLLRHTDKPVEFIASEVGFTSSSRFYELFVKHVGKTPLEWRNESYHNP</sequence>
<dbReference type="Pfam" id="PF02311">
    <property type="entry name" value="AraC_binding"/>
    <property type="match status" value="1"/>
</dbReference>
<reference evidence="6" key="1">
    <citation type="submission" date="2020-09" db="EMBL/GenBank/DDBJ databases">
        <title>A novel bacterium of genus Paenibacillus, isolated from South China Sea.</title>
        <authorList>
            <person name="Huang H."/>
            <person name="Mo K."/>
            <person name="Hu Y."/>
        </authorList>
    </citation>
    <scope>NUCLEOTIDE SEQUENCE</scope>
    <source>
        <strain evidence="6">IB182493</strain>
    </source>
</reference>
<dbReference type="Gene3D" id="2.60.120.10">
    <property type="entry name" value="Jelly Rolls"/>
    <property type="match status" value="1"/>
</dbReference>
<dbReference type="Pfam" id="PF12833">
    <property type="entry name" value="HTH_18"/>
    <property type="match status" value="1"/>
</dbReference>
<dbReference type="Proteomes" id="UP000632125">
    <property type="component" value="Unassembled WGS sequence"/>
</dbReference>
<dbReference type="SUPFAM" id="SSF46689">
    <property type="entry name" value="Homeodomain-like"/>
    <property type="match status" value="2"/>
</dbReference>